<dbReference type="InterPro" id="IPR044808">
    <property type="entry name" value="ERF_plant"/>
</dbReference>
<evidence type="ECO:0000313" key="9">
    <source>
        <dbReference type="Proteomes" id="UP000596660"/>
    </source>
</evidence>
<protein>
    <recommendedName>
        <fullName evidence="7">AP2/ERF domain-containing protein</fullName>
    </recommendedName>
</protein>
<evidence type="ECO:0000256" key="5">
    <source>
        <dbReference type="ARBA" id="ARBA00023242"/>
    </source>
</evidence>
<keyword evidence="2" id="KW-0805">Transcription regulation</keyword>
<dbReference type="GO" id="GO:0003700">
    <property type="term" value="F:DNA-binding transcription factor activity"/>
    <property type="evidence" value="ECO:0007669"/>
    <property type="project" value="InterPro"/>
</dbReference>
<feature type="region of interest" description="Disordered" evidence="6">
    <location>
        <begin position="81"/>
        <end position="113"/>
    </location>
</feature>
<dbReference type="CDD" id="cd00018">
    <property type="entry name" value="AP2"/>
    <property type="match status" value="1"/>
</dbReference>
<keyword evidence="5" id="KW-0539">Nucleus</keyword>
<name>A0A803LFC2_CHEQI</name>
<dbReference type="InterPro" id="IPR016177">
    <property type="entry name" value="DNA-bd_dom_sf"/>
</dbReference>
<keyword evidence="4" id="KW-0804">Transcription</keyword>
<keyword evidence="9" id="KW-1185">Reference proteome</keyword>
<comment type="subcellular location">
    <subcellularLocation>
        <location evidence="1">Nucleus</location>
    </subcellularLocation>
</comment>
<evidence type="ECO:0000256" key="6">
    <source>
        <dbReference type="SAM" id="MobiDB-lite"/>
    </source>
</evidence>
<dbReference type="SMART" id="SM00380">
    <property type="entry name" value="AP2"/>
    <property type="match status" value="1"/>
</dbReference>
<dbReference type="GO" id="GO:0005634">
    <property type="term" value="C:nucleus"/>
    <property type="evidence" value="ECO:0007669"/>
    <property type="project" value="UniProtKB-SubCell"/>
</dbReference>
<dbReference type="Proteomes" id="UP000596660">
    <property type="component" value="Unplaced"/>
</dbReference>
<feature type="compositionally biased region" description="Low complexity" evidence="6">
    <location>
        <begin position="30"/>
        <end position="39"/>
    </location>
</feature>
<evidence type="ECO:0000256" key="1">
    <source>
        <dbReference type="ARBA" id="ARBA00004123"/>
    </source>
</evidence>
<feature type="compositionally biased region" description="Low complexity" evidence="6">
    <location>
        <begin position="90"/>
        <end position="104"/>
    </location>
</feature>
<evidence type="ECO:0000313" key="8">
    <source>
        <dbReference type="EnsemblPlants" id="AUR62011878-RA:cds"/>
    </source>
</evidence>
<dbReference type="Gramene" id="AUR62011878-RA">
    <property type="protein sequence ID" value="AUR62011878-RA:cds"/>
    <property type="gene ID" value="AUR62011878"/>
</dbReference>
<evidence type="ECO:0000259" key="7">
    <source>
        <dbReference type="PROSITE" id="PS51032"/>
    </source>
</evidence>
<dbReference type="GO" id="GO:0009873">
    <property type="term" value="P:ethylene-activated signaling pathway"/>
    <property type="evidence" value="ECO:0007669"/>
    <property type="project" value="InterPro"/>
</dbReference>
<feature type="domain" description="AP2/ERF" evidence="7">
    <location>
        <begin position="119"/>
        <end position="177"/>
    </location>
</feature>
<accession>A0A803LFC2</accession>
<dbReference type="Pfam" id="PF00847">
    <property type="entry name" value="AP2"/>
    <property type="match status" value="1"/>
</dbReference>
<keyword evidence="3" id="KW-0238">DNA-binding</keyword>
<dbReference type="GO" id="GO:0003677">
    <property type="term" value="F:DNA binding"/>
    <property type="evidence" value="ECO:0007669"/>
    <property type="project" value="UniProtKB-KW"/>
</dbReference>
<evidence type="ECO:0000256" key="2">
    <source>
        <dbReference type="ARBA" id="ARBA00023015"/>
    </source>
</evidence>
<dbReference type="Gene3D" id="3.30.730.10">
    <property type="entry name" value="AP2/ERF domain"/>
    <property type="match status" value="1"/>
</dbReference>
<evidence type="ECO:0000256" key="4">
    <source>
        <dbReference type="ARBA" id="ARBA00023163"/>
    </source>
</evidence>
<dbReference type="PANTHER" id="PTHR31190:SF72">
    <property type="entry name" value="AP2 DOMAIN CONTAINING PROTEIN, EXPRESSED"/>
    <property type="match status" value="1"/>
</dbReference>
<evidence type="ECO:0000256" key="3">
    <source>
        <dbReference type="ARBA" id="ARBA00023125"/>
    </source>
</evidence>
<dbReference type="SUPFAM" id="SSF54171">
    <property type="entry name" value="DNA-binding domain"/>
    <property type="match status" value="1"/>
</dbReference>
<reference evidence="8" key="1">
    <citation type="journal article" date="2017" name="Nature">
        <title>The genome of Chenopodium quinoa.</title>
        <authorList>
            <person name="Jarvis D.E."/>
            <person name="Ho Y.S."/>
            <person name="Lightfoot D.J."/>
            <person name="Schmoeckel S.M."/>
            <person name="Li B."/>
            <person name="Borm T.J.A."/>
            <person name="Ohyanagi H."/>
            <person name="Mineta K."/>
            <person name="Michell C.T."/>
            <person name="Saber N."/>
            <person name="Kharbatia N.M."/>
            <person name="Rupper R.R."/>
            <person name="Sharp A.R."/>
            <person name="Dally N."/>
            <person name="Boughton B.A."/>
            <person name="Woo Y.H."/>
            <person name="Gao G."/>
            <person name="Schijlen E.G.W.M."/>
            <person name="Guo X."/>
            <person name="Momin A.A."/>
            <person name="Negrao S."/>
            <person name="Al-Babili S."/>
            <person name="Gehring C."/>
            <person name="Roessner U."/>
            <person name="Jung C."/>
            <person name="Murphy K."/>
            <person name="Arold S.T."/>
            <person name="Gojobori T."/>
            <person name="van der Linden C.G."/>
            <person name="van Loo E.N."/>
            <person name="Jellen E.N."/>
            <person name="Maughan P.J."/>
            <person name="Tester M."/>
        </authorList>
    </citation>
    <scope>NUCLEOTIDE SEQUENCE [LARGE SCALE GENOMIC DNA]</scope>
    <source>
        <strain evidence="8">cv. PI 614886</strain>
    </source>
</reference>
<dbReference type="PRINTS" id="PR00367">
    <property type="entry name" value="ETHRSPELEMNT"/>
</dbReference>
<dbReference type="PROSITE" id="PS51032">
    <property type="entry name" value="AP2_ERF"/>
    <property type="match status" value="1"/>
</dbReference>
<dbReference type="InterPro" id="IPR001471">
    <property type="entry name" value="AP2/ERF_dom"/>
</dbReference>
<sequence>MDNSFYYSSFSSHQTQNYYYHHHHPQSTPSESESSGSVGSSESFPWNEFWSTYNSVTLPQLPFNINDSDEIALFNMLSEQGTQQGNRAETNPASPASTNSATSSFSQADVGPMEVEKKSYRGVRRRPWGKYAAEIRDSTRNGVRVWLGTFDNAEAAALAYDQAAFAMRGPMAVLNFPVEIVRESLKEMKRENGEFDEDNQACSTSPVIALKRKHLLNRKSMGNNNPAVAGIPALEEAVGFNGCGVYPAPVGIAAGEAGAVCSAAGAPACEGCGVAVGTVLGADCSKV</sequence>
<dbReference type="InterPro" id="IPR036955">
    <property type="entry name" value="AP2/ERF_dom_sf"/>
</dbReference>
<dbReference type="EnsemblPlants" id="AUR62011878-RA">
    <property type="protein sequence ID" value="AUR62011878-RA:cds"/>
    <property type="gene ID" value="AUR62011878"/>
</dbReference>
<dbReference type="AlphaFoldDB" id="A0A803LFC2"/>
<feature type="region of interest" description="Disordered" evidence="6">
    <location>
        <begin position="20"/>
        <end position="39"/>
    </location>
</feature>
<organism evidence="8 9">
    <name type="scientific">Chenopodium quinoa</name>
    <name type="common">Quinoa</name>
    <dbReference type="NCBI Taxonomy" id="63459"/>
    <lineage>
        <taxon>Eukaryota</taxon>
        <taxon>Viridiplantae</taxon>
        <taxon>Streptophyta</taxon>
        <taxon>Embryophyta</taxon>
        <taxon>Tracheophyta</taxon>
        <taxon>Spermatophyta</taxon>
        <taxon>Magnoliopsida</taxon>
        <taxon>eudicotyledons</taxon>
        <taxon>Gunneridae</taxon>
        <taxon>Pentapetalae</taxon>
        <taxon>Caryophyllales</taxon>
        <taxon>Chenopodiaceae</taxon>
        <taxon>Chenopodioideae</taxon>
        <taxon>Atripliceae</taxon>
        <taxon>Chenopodium</taxon>
    </lineage>
</organism>
<dbReference type="FunFam" id="3.30.730.10:FF:000001">
    <property type="entry name" value="Ethylene-responsive transcription factor 2"/>
    <property type="match status" value="1"/>
</dbReference>
<proteinExistence type="predicted"/>
<reference evidence="8" key="2">
    <citation type="submission" date="2021-03" db="UniProtKB">
        <authorList>
            <consortium name="EnsemblPlants"/>
        </authorList>
    </citation>
    <scope>IDENTIFICATION</scope>
</reference>
<dbReference type="PANTHER" id="PTHR31190">
    <property type="entry name" value="DNA-BINDING DOMAIN"/>
    <property type="match status" value="1"/>
</dbReference>